<dbReference type="EMBL" id="JABAEW010000001">
    <property type="protein sequence ID" value="NMD84999.1"/>
    <property type="molecule type" value="Genomic_DNA"/>
</dbReference>
<accession>A0A848AUW6</accession>
<organism evidence="2 3">
    <name type="scientific">Victivallis vadensis</name>
    <dbReference type="NCBI Taxonomy" id="172901"/>
    <lineage>
        <taxon>Bacteria</taxon>
        <taxon>Pseudomonadati</taxon>
        <taxon>Lentisphaerota</taxon>
        <taxon>Lentisphaeria</taxon>
        <taxon>Victivallales</taxon>
        <taxon>Victivallaceae</taxon>
        <taxon>Victivallis</taxon>
    </lineage>
</organism>
<gene>
    <name evidence="2" type="ORF">HF882_00215</name>
</gene>
<protein>
    <submittedName>
        <fullName evidence="2">Uncharacterized protein</fullName>
    </submittedName>
</protein>
<dbReference type="RefSeq" id="WP_168961123.1">
    <property type="nucleotide sequence ID" value="NZ_JABAEW010000001.1"/>
</dbReference>
<name>A0A848AUW6_9BACT</name>
<evidence type="ECO:0000313" key="3">
    <source>
        <dbReference type="Proteomes" id="UP000576225"/>
    </source>
</evidence>
<evidence type="ECO:0000256" key="1">
    <source>
        <dbReference type="SAM" id="MobiDB-lite"/>
    </source>
</evidence>
<sequence length="812" mass="92788">MSTFPEYRLETSYSPEAWLSYLRQDFGQIEPDTLLEQFAQWGIPLIPERLQDGFCQDFSENLRVAEEMRIDMQKELLARLVCSEVIEPLDLERISPGKAEEVIAGLPALLSSEHIWRENGDLHRIKFYNVAEFRIKEIHHAKNGREYYDAPELTGMLEEVTKNSSATLRLQEKKFFDHLEGDWKIIRCSETVTGKYEWLNYFRQDIASALPDGKTTALKNAFKNWGFDVGNSRFEEAFEPDWEANRTKAQLMFQKALISKVVNAGIVSPMSYQTWKTLSEKSGGQFISRIPLLPEMEHPGEWLEFFRQTAPDNLLERVLLQNRFEEAGVPFDEKLVFAAFPAKGTPQKQKKGFRTMQDITLEDYKKMLGRLTSSGRLERMDRETWEQLTLEDARDYVRGFDDPASPKQQLLITTMAEENRISMAIPEIAGLSKMEASFIIDNAPEIALPREAPGNPITDETRRELKALMDKQEIPRIPYVQWKNLSEEEGQLKIEHAYARRPASEKQKEFIRQALLDKTIPGKILKEIFPTRTISGAQVDKLNFLQATRLIGSLPATAKQIEAVKNLVAEKRIEPLENYDLSTAQASKILDKAYRDVSERDPDGPASLRQKEALNQLMESRAIPVMSREQLENLTFAEAGKLLENAPATRAQKNMITRFVQEEKLSRIPGEEFNSMTRAEASRLIDIGMGKLPRSEQKITPESEIPATEAQRKVLEELREKGKIPELPDNLSKEAASRMIKEAVSADPISPRQMDIIEKRIANHQIPPMTPEQKAGLTQRDFAELMKIQPKSPAVPDRGNGNERSKAPEMVR</sequence>
<reference evidence="2 3" key="1">
    <citation type="submission" date="2020-04" db="EMBL/GenBank/DDBJ databases">
        <authorList>
            <person name="Hitch T.C.A."/>
            <person name="Wylensek D."/>
            <person name="Clavel T."/>
        </authorList>
    </citation>
    <scope>NUCLEOTIDE SEQUENCE [LARGE SCALE GENOMIC DNA]</scope>
    <source>
        <strain evidence="2 3">COR2-253-APC-1A</strain>
    </source>
</reference>
<comment type="caution">
    <text evidence="2">The sequence shown here is derived from an EMBL/GenBank/DDBJ whole genome shotgun (WGS) entry which is preliminary data.</text>
</comment>
<proteinExistence type="predicted"/>
<feature type="region of interest" description="Disordered" evidence="1">
    <location>
        <begin position="788"/>
        <end position="812"/>
    </location>
</feature>
<feature type="compositionally biased region" description="Basic and acidic residues" evidence="1">
    <location>
        <begin position="800"/>
        <end position="812"/>
    </location>
</feature>
<evidence type="ECO:0000313" key="2">
    <source>
        <dbReference type="EMBL" id="NMD84999.1"/>
    </source>
</evidence>
<dbReference type="Proteomes" id="UP000576225">
    <property type="component" value="Unassembled WGS sequence"/>
</dbReference>
<dbReference type="AlphaFoldDB" id="A0A848AUW6"/>